<proteinExistence type="predicted"/>
<comment type="caution">
    <text evidence="3">The sequence shown here is derived from an EMBL/GenBank/DDBJ whole genome shotgun (WGS) entry which is preliminary data.</text>
</comment>
<feature type="region of interest" description="Disordered" evidence="1">
    <location>
        <begin position="70"/>
        <end position="89"/>
    </location>
</feature>
<protein>
    <submittedName>
        <fullName evidence="3">Uncharacterized protein</fullName>
    </submittedName>
</protein>
<evidence type="ECO:0000313" key="3">
    <source>
        <dbReference type="EMBL" id="KAJ1372686.1"/>
    </source>
</evidence>
<accession>A0AAD5RB12</accession>
<evidence type="ECO:0000256" key="2">
    <source>
        <dbReference type="SAM" id="SignalP"/>
    </source>
</evidence>
<name>A0AAD5RB12_PARTN</name>
<dbReference type="AlphaFoldDB" id="A0AAD5RB12"/>
<evidence type="ECO:0000256" key="1">
    <source>
        <dbReference type="SAM" id="MobiDB-lite"/>
    </source>
</evidence>
<dbReference type="EMBL" id="JAHQIW010007172">
    <property type="protein sequence ID" value="KAJ1372686.1"/>
    <property type="molecule type" value="Genomic_DNA"/>
</dbReference>
<feature type="compositionally biased region" description="Basic residues" evidence="1">
    <location>
        <begin position="70"/>
        <end position="82"/>
    </location>
</feature>
<keyword evidence="2" id="KW-0732">Signal</keyword>
<keyword evidence="4" id="KW-1185">Reference proteome</keyword>
<sequence length="193" mass="22696">MRLTAFVILLMTTMLIDCAPRTDVPSGSSNDSVLSGFERLRLRAHRRRHRHKTSFINENDELFDTIVDHHQHRHQHRTRKNKNAMNKNRERNEDLCAMERRTVDLNTLGDEFDPPFLVEIRCQNTADYERGYTESLVEQACVHDLLRCVQRYGEVHVSKRPVGSVYWSPHTLRNVPIGCDCMWPVDRYGHQEL</sequence>
<evidence type="ECO:0000313" key="4">
    <source>
        <dbReference type="Proteomes" id="UP001196413"/>
    </source>
</evidence>
<feature type="chain" id="PRO_5042066149" evidence="2">
    <location>
        <begin position="19"/>
        <end position="193"/>
    </location>
</feature>
<dbReference type="Proteomes" id="UP001196413">
    <property type="component" value="Unassembled WGS sequence"/>
</dbReference>
<organism evidence="3 4">
    <name type="scientific">Parelaphostrongylus tenuis</name>
    <name type="common">Meningeal worm</name>
    <dbReference type="NCBI Taxonomy" id="148309"/>
    <lineage>
        <taxon>Eukaryota</taxon>
        <taxon>Metazoa</taxon>
        <taxon>Ecdysozoa</taxon>
        <taxon>Nematoda</taxon>
        <taxon>Chromadorea</taxon>
        <taxon>Rhabditida</taxon>
        <taxon>Rhabditina</taxon>
        <taxon>Rhabditomorpha</taxon>
        <taxon>Strongyloidea</taxon>
        <taxon>Metastrongylidae</taxon>
        <taxon>Parelaphostrongylus</taxon>
    </lineage>
</organism>
<feature type="signal peptide" evidence="2">
    <location>
        <begin position="1"/>
        <end position="18"/>
    </location>
</feature>
<reference evidence="3" key="1">
    <citation type="submission" date="2021-06" db="EMBL/GenBank/DDBJ databases">
        <title>Parelaphostrongylus tenuis whole genome reference sequence.</title>
        <authorList>
            <person name="Garwood T.J."/>
            <person name="Larsen P.A."/>
            <person name="Fountain-Jones N.M."/>
            <person name="Garbe J.R."/>
            <person name="Macchietto M.G."/>
            <person name="Kania S.A."/>
            <person name="Gerhold R.W."/>
            <person name="Richards J.E."/>
            <person name="Wolf T.M."/>
        </authorList>
    </citation>
    <scope>NUCLEOTIDE SEQUENCE</scope>
    <source>
        <strain evidence="3">MNPRO001-30</strain>
        <tissue evidence="3">Meninges</tissue>
    </source>
</reference>
<gene>
    <name evidence="3" type="ORF">KIN20_034898</name>
</gene>